<evidence type="ECO:0000313" key="4">
    <source>
        <dbReference type="Proteomes" id="UP000294508"/>
    </source>
</evidence>
<organism evidence="3 4">
    <name type="scientific">Kribbella steppae</name>
    <dbReference type="NCBI Taxonomy" id="2512223"/>
    <lineage>
        <taxon>Bacteria</taxon>
        <taxon>Bacillati</taxon>
        <taxon>Actinomycetota</taxon>
        <taxon>Actinomycetes</taxon>
        <taxon>Propionibacteriales</taxon>
        <taxon>Kribbellaceae</taxon>
        <taxon>Kribbella</taxon>
    </lineage>
</organism>
<dbReference type="CDD" id="cd01109">
    <property type="entry name" value="HTH_YyaN"/>
    <property type="match status" value="1"/>
</dbReference>
<dbReference type="SMART" id="SM00422">
    <property type="entry name" value="HTH_MERR"/>
    <property type="match status" value="1"/>
</dbReference>
<dbReference type="GO" id="GO:0003677">
    <property type="term" value="F:DNA binding"/>
    <property type="evidence" value="ECO:0007669"/>
    <property type="project" value="UniProtKB-KW"/>
</dbReference>
<dbReference type="PROSITE" id="PS50937">
    <property type="entry name" value="HTH_MERR_2"/>
    <property type="match status" value="1"/>
</dbReference>
<dbReference type="GO" id="GO:0003700">
    <property type="term" value="F:DNA-binding transcription factor activity"/>
    <property type="evidence" value="ECO:0007669"/>
    <property type="project" value="InterPro"/>
</dbReference>
<reference evidence="3 4" key="1">
    <citation type="journal article" date="2015" name="Stand. Genomic Sci.">
        <title>Genomic Encyclopedia of Bacterial and Archaeal Type Strains, Phase III: the genomes of soil and plant-associated and newly described type strains.</title>
        <authorList>
            <person name="Whitman W.B."/>
            <person name="Woyke T."/>
            <person name="Klenk H.P."/>
            <person name="Zhou Y."/>
            <person name="Lilburn T.G."/>
            <person name="Beck B.J."/>
            <person name="De Vos P."/>
            <person name="Vandamme P."/>
            <person name="Eisen J.A."/>
            <person name="Garrity G."/>
            <person name="Hugenholtz P."/>
            <person name="Kyrpides N.C."/>
        </authorList>
    </citation>
    <scope>NUCLEOTIDE SEQUENCE [LARGE SCALE GENOMIC DNA]</scope>
    <source>
        <strain evidence="3 4">VKM Ac-2572</strain>
    </source>
</reference>
<dbReference type="PRINTS" id="PR00040">
    <property type="entry name" value="HTHMERR"/>
</dbReference>
<dbReference type="InterPro" id="IPR009061">
    <property type="entry name" value="DNA-bd_dom_put_sf"/>
</dbReference>
<evidence type="ECO:0000256" key="1">
    <source>
        <dbReference type="ARBA" id="ARBA00023125"/>
    </source>
</evidence>
<dbReference type="PANTHER" id="PTHR30204:SF98">
    <property type="entry name" value="HTH-TYPE TRANSCRIPTIONAL REGULATOR ADHR"/>
    <property type="match status" value="1"/>
</dbReference>
<dbReference type="PANTHER" id="PTHR30204">
    <property type="entry name" value="REDOX-CYCLING DRUG-SENSING TRANSCRIPTIONAL ACTIVATOR SOXR"/>
    <property type="match status" value="1"/>
</dbReference>
<dbReference type="PROSITE" id="PS00552">
    <property type="entry name" value="HTH_MERR_1"/>
    <property type="match status" value="1"/>
</dbReference>
<dbReference type="RefSeq" id="WP_132207330.1">
    <property type="nucleotide sequence ID" value="NZ_SLWN01000001.1"/>
</dbReference>
<proteinExistence type="predicted"/>
<keyword evidence="1 3" id="KW-0238">DNA-binding</keyword>
<dbReference type="EMBL" id="SLWN01000001">
    <property type="protein sequence ID" value="TCO35674.1"/>
    <property type="molecule type" value="Genomic_DNA"/>
</dbReference>
<keyword evidence="4" id="KW-1185">Reference proteome</keyword>
<comment type="caution">
    <text evidence="3">The sequence shown here is derived from an EMBL/GenBank/DDBJ whole genome shotgun (WGS) entry which is preliminary data.</text>
</comment>
<dbReference type="InterPro" id="IPR047057">
    <property type="entry name" value="MerR_fam"/>
</dbReference>
<accession>A0A4R2HW29</accession>
<evidence type="ECO:0000313" key="3">
    <source>
        <dbReference type="EMBL" id="TCO35674.1"/>
    </source>
</evidence>
<feature type="domain" description="HTH merR-type" evidence="2">
    <location>
        <begin position="45"/>
        <end position="113"/>
    </location>
</feature>
<name>A0A4R2HW29_9ACTN</name>
<dbReference type="Pfam" id="PF13411">
    <property type="entry name" value="MerR_1"/>
    <property type="match status" value="1"/>
</dbReference>
<dbReference type="InterPro" id="IPR000551">
    <property type="entry name" value="MerR-type_HTH_dom"/>
</dbReference>
<sequence>MNTTGILTTPERRQAFVDRYEVPPLTPLDPELLRLLDLPDDLPEHLSIAEAAEVTGLTAHTLRYYERIGLVHVGRDKAGYRYYDRQALARIVFITRLRLSDMPISTISHYLELVEQGEETAPQRLALMEEHRATIQRRLRELQAALAVTDYKITTYGGHATP</sequence>
<evidence type="ECO:0000259" key="2">
    <source>
        <dbReference type="PROSITE" id="PS50937"/>
    </source>
</evidence>
<dbReference type="Gene3D" id="1.10.1660.10">
    <property type="match status" value="1"/>
</dbReference>
<dbReference type="Proteomes" id="UP000294508">
    <property type="component" value="Unassembled WGS sequence"/>
</dbReference>
<gene>
    <name evidence="3" type="ORF">EV652_101559</name>
</gene>
<dbReference type="SUPFAM" id="SSF46955">
    <property type="entry name" value="Putative DNA-binding domain"/>
    <property type="match status" value="1"/>
</dbReference>
<dbReference type="OrthoDB" id="9802944at2"/>
<dbReference type="AlphaFoldDB" id="A0A4R2HW29"/>
<protein>
    <submittedName>
        <fullName evidence="3">DNA-binding transcriptional MerR regulator</fullName>
    </submittedName>
</protein>